<evidence type="ECO:0000259" key="7">
    <source>
        <dbReference type="PROSITE" id="PS50850"/>
    </source>
</evidence>
<feature type="transmembrane region" description="Helical" evidence="6">
    <location>
        <begin position="113"/>
        <end position="132"/>
    </location>
</feature>
<dbReference type="FunFam" id="1.20.1250.20:FF:000057">
    <property type="entry name" value="MFS general substrate transporter"/>
    <property type="match status" value="1"/>
</dbReference>
<feature type="transmembrane region" description="Helical" evidence="6">
    <location>
        <begin position="398"/>
        <end position="421"/>
    </location>
</feature>
<sequence length="468" mass="52017">MAEVKDVEEKLNGADTVVTLSPEHQKAVVWKMDMHILPWSAWLYLLNYLDRTNMGSVKIANKDIKADVLTELGLTDQDWQLAISVFFIGYVLFEIPANLMIKRVGPARWLSRIMVTWGICATCLCFCHNLISLCMCRLFLGIAEAGYFPGMMFFFSVWYTQREFAIRCSIFYCSANLAGAFGGLLAYAISYMNGVGGWAGWRWIFFFEGAPSIICGVLTWFILPNYPHTVSWLTEEEKQWAEQRVGPSAPSAHAKHFELEEMLVVLKDPHSYILSALYLADVIAAYAFTFWLPTIINNMGFSSTNALLLSVPPWVSAWFFALAVTYNSDRTQERVWHLVAVESIFLLSLIMFAVIPPGGSNTGALYFACFLACCGSATFIPLVWAWRTGTVSGTTGNAVATGLMNSFGNIGGAVSTFMFRSDWAPRYIPAFAICAGLSVLCISLVLLEDTWQKRIKARKAATLAAASA</sequence>
<evidence type="ECO:0000256" key="4">
    <source>
        <dbReference type="ARBA" id="ARBA00022989"/>
    </source>
</evidence>
<evidence type="ECO:0000256" key="1">
    <source>
        <dbReference type="ARBA" id="ARBA00004141"/>
    </source>
</evidence>
<proteinExistence type="predicted"/>
<dbReference type="EMBL" id="KQ965758">
    <property type="protein sequence ID" value="KXS15957.1"/>
    <property type="molecule type" value="Genomic_DNA"/>
</dbReference>
<feature type="transmembrane region" description="Helical" evidence="6">
    <location>
        <begin position="170"/>
        <end position="189"/>
    </location>
</feature>
<keyword evidence="5 6" id="KW-0472">Membrane</keyword>
<keyword evidence="9" id="KW-1185">Reference proteome</keyword>
<organism evidence="8 9">
    <name type="scientific">Gonapodya prolifera (strain JEL478)</name>
    <name type="common">Monoblepharis prolifera</name>
    <dbReference type="NCBI Taxonomy" id="1344416"/>
    <lineage>
        <taxon>Eukaryota</taxon>
        <taxon>Fungi</taxon>
        <taxon>Fungi incertae sedis</taxon>
        <taxon>Chytridiomycota</taxon>
        <taxon>Chytridiomycota incertae sedis</taxon>
        <taxon>Monoblepharidomycetes</taxon>
        <taxon>Monoblepharidales</taxon>
        <taxon>Gonapodyaceae</taxon>
        <taxon>Gonapodya</taxon>
    </lineage>
</organism>
<gene>
    <name evidence="8" type="ORF">M427DRAFT_134750</name>
</gene>
<feature type="transmembrane region" description="Helical" evidence="6">
    <location>
        <begin position="138"/>
        <end position="158"/>
    </location>
</feature>
<keyword evidence="2" id="KW-0813">Transport</keyword>
<feature type="transmembrane region" description="Helical" evidence="6">
    <location>
        <begin position="79"/>
        <end position="101"/>
    </location>
</feature>
<evidence type="ECO:0000256" key="6">
    <source>
        <dbReference type="SAM" id="Phobius"/>
    </source>
</evidence>
<protein>
    <submittedName>
        <fullName evidence="8">MFS general substrate transporter</fullName>
    </submittedName>
</protein>
<dbReference type="InterPro" id="IPR011701">
    <property type="entry name" value="MFS"/>
</dbReference>
<keyword evidence="3 6" id="KW-0812">Transmembrane</keyword>
<dbReference type="Proteomes" id="UP000070544">
    <property type="component" value="Unassembled WGS sequence"/>
</dbReference>
<feature type="transmembrane region" description="Helical" evidence="6">
    <location>
        <begin position="272"/>
        <end position="294"/>
    </location>
</feature>
<dbReference type="FunFam" id="1.20.1250.20:FF:000013">
    <property type="entry name" value="MFS general substrate transporter"/>
    <property type="match status" value="1"/>
</dbReference>
<evidence type="ECO:0000256" key="5">
    <source>
        <dbReference type="ARBA" id="ARBA00023136"/>
    </source>
</evidence>
<dbReference type="STRING" id="1344416.A0A139AGP5"/>
<dbReference type="GO" id="GO:0022857">
    <property type="term" value="F:transmembrane transporter activity"/>
    <property type="evidence" value="ECO:0007669"/>
    <property type="project" value="InterPro"/>
</dbReference>
<dbReference type="InterPro" id="IPR020846">
    <property type="entry name" value="MFS_dom"/>
</dbReference>
<feature type="transmembrane region" description="Helical" evidence="6">
    <location>
        <begin position="427"/>
        <end position="447"/>
    </location>
</feature>
<dbReference type="AlphaFoldDB" id="A0A139AGP5"/>
<dbReference type="OrthoDB" id="2985014at2759"/>
<feature type="transmembrane region" description="Helical" evidence="6">
    <location>
        <begin position="364"/>
        <end position="386"/>
    </location>
</feature>
<dbReference type="InterPro" id="IPR036259">
    <property type="entry name" value="MFS_trans_sf"/>
</dbReference>
<dbReference type="Gene3D" id="1.20.1250.20">
    <property type="entry name" value="MFS general substrate transporter like domains"/>
    <property type="match status" value="2"/>
</dbReference>
<comment type="subcellular location">
    <subcellularLocation>
        <location evidence="1">Membrane</location>
        <topology evidence="1">Multi-pass membrane protein</topology>
    </subcellularLocation>
</comment>
<evidence type="ECO:0000313" key="8">
    <source>
        <dbReference type="EMBL" id="KXS15957.1"/>
    </source>
</evidence>
<evidence type="ECO:0000256" key="2">
    <source>
        <dbReference type="ARBA" id="ARBA00022448"/>
    </source>
</evidence>
<evidence type="ECO:0000256" key="3">
    <source>
        <dbReference type="ARBA" id="ARBA00022692"/>
    </source>
</evidence>
<reference evidence="8 9" key="1">
    <citation type="journal article" date="2015" name="Genome Biol. Evol.">
        <title>Phylogenomic analyses indicate that early fungi evolved digesting cell walls of algal ancestors of land plants.</title>
        <authorList>
            <person name="Chang Y."/>
            <person name="Wang S."/>
            <person name="Sekimoto S."/>
            <person name="Aerts A.L."/>
            <person name="Choi C."/>
            <person name="Clum A."/>
            <person name="LaButti K.M."/>
            <person name="Lindquist E.A."/>
            <person name="Yee Ngan C."/>
            <person name="Ohm R.A."/>
            <person name="Salamov A.A."/>
            <person name="Grigoriev I.V."/>
            <person name="Spatafora J.W."/>
            <person name="Berbee M.L."/>
        </authorList>
    </citation>
    <scope>NUCLEOTIDE SEQUENCE [LARGE SCALE GENOMIC DNA]</scope>
    <source>
        <strain evidence="8 9">JEL478</strain>
    </source>
</reference>
<keyword evidence="4 6" id="KW-1133">Transmembrane helix</keyword>
<feature type="transmembrane region" description="Helical" evidence="6">
    <location>
        <begin position="306"/>
        <end position="326"/>
    </location>
</feature>
<dbReference type="GO" id="GO:0016020">
    <property type="term" value="C:membrane"/>
    <property type="evidence" value="ECO:0007669"/>
    <property type="project" value="UniProtKB-SubCell"/>
</dbReference>
<dbReference type="PANTHER" id="PTHR43791">
    <property type="entry name" value="PERMEASE-RELATED"/>
    <property type="match status" value="1"/>
</dbReference>
<dbReference type="Pfam" id="PF07690">
    <property type="entry name" value="MFS_1"/>
    <property type="match status" value="1"/>
</dbReference>
<name>A0A139AGP5_GONPJ</name>
<evidence type="ECO:0000313" key="9">
    <source>
        <dbReference type="Proteomes" id="UP000070544"/>
    </source>
</evidence>
<feature type="transmembrane region" description="Helical" evidence="6">
    <location>
        <begin position="338"/>
        <end position="358"/>
    </location>
</feature>
<dbReference type="PANTHER" id="PTHR43791:SF36">
    <property type="entry name" value="TRANSPORTER, PUTATIVE (AFU_ORTHOLOGUE AFUA_6G08340)-RELATED"/>
    <property type="match status" value="1"/>
</dbReference>
<accession>A0A139AGP5</accession>
<dbReference type="SUPFAM" id="SSF103473">
    <property type="entry name" value="MFS general substrate transporter"/>
    <property type="match status" value="1"/>
</dbReference>
<feature type="transmembrane region" description="Helical" evidence="6">
    <location>
        <begin position="201"/>
        <end position="223"/>
    </location>
</feature>
<dbReference type="PROSITE" id="PS50850">
    <property type="entry name" value="MFS"/>
    <property type="match status" value="1"/>
</dbReference>
<feature type="domain" description="Major facilitator superfamily (MFS) profile" evidence="7">
    <location>
        <begin position="36"/>
        <end position="453"/>
    </location>
</feature>